<dbReference type="InterPro" id="IPR000276">
    <property type="entry name" value="GPCR_Rhodpsn"/>
</dbReference>
<dbReference type="Proteomes" id="UP000749559">
    <property type="component" value="Unassembled WGS sequence"/>
</dbReference>
<keyword evidence="7" id="KW-0675">Receptor</keyword>
<protein>
    <submittedName>
        <fullName evidence="9">Uncharacterized protein</fullName>
    </submittedName>
</protein>
<evidence type="ECO:0000256" key="6">
    <source>
        <dbReference type="ARBA" id="ARBA00023136"/>
    </source>
</evidence>
<comment type="subcellular location">
    <subcellularLocation>
        <location evidence="1">Cell membrane</location>
        <topology evidence="1">Multi-pass membrane protein</topology>
    </subcellularLocation>
</comment>
<dbReference type="EMBL" id="CAIIXF020000009">
    <property type="protein sequence ID" value="CAH1794613.1"/>
    <property type="molecule type" value="Genomic_DNA"/>
</dbReference>
<keyword evidence="4" id="KW-1133">Transmembrane helix</keyword>
<organism evidence="9 10">
    <name type="scientific">Owenia fusiformis</name>
    <name type="common">Polychaete worm</name>
    <dbReference type="NCBI Taxonomy" id="6347"/>
    <lineage>
        <taxon>Eukaryota</taxon>
        <taxon>Metazoa</taxon>
        <taxon>Spiralia</taxon>
        <taxon>Lophotrochozoa</taxon>
        <taxon>Annelida</taxon>
        <taxon>Polychaeta</taxon>
        <taxon>Sedentaria</taxon>
        <taxon>Canalipalpata</taxon>
        <taxon>Sabellida</taxon>
        <taxon>Oweniida</taxon>
        <taxon>Oweniidae</taxon>
        <taxon>Owenia</taxon>
    </lineage>
</organism>
<dbReference type="PROSITE" id="PS50262">
    <property type="entry name" value="G_PROTEIN_RECEP_F1_2"/>
    <property type="match status" value="1"/>
</dbReference>
<evidence type="ECO:0000256" key="4">
    <source>
        <dbReference type="ARBA" id="ARBA00022989"/>
    </source>
</evidence>
<evidence type="ECO:0000256" key="8">
    <source>
        <dbReference type="ARBA" id="ARBA00023224"/>
    </source>
</evidence>
<sequence>MAVMDCSILGGDNATFLPYTFPVNLRNQCAIIEEGDTKSFSLEKTIFYIIHFPLCIMTIALNITAIILVSNMRGAVKATNKLFMNLAGANIVTSIFSLTREIIYGFVMKKHSEFIWIITFWVLDVPWATSYFVAVLSLVGIALVRYIAVRHPLKGSSLLTRSRVHNYILMTWIISMFSIPLISALLRIFPKHSIFGKYCRAFALPLLHIICYLTSIGLVLRVLAAMRRAKKCTKKLARMAKIRDTYRGSITTLMLTLMSFLLLMPSVLYFVLVQLKITKYTLFLECAPVMTMLLDPIVYSLRTQEIWKQYELKLRDVKCYFCLKCSDEETTPKHMRLVTLRRRLTSSSISMDMVTHNLE</sequence>
<dbReference type="PANTHER" id="PTHR24249">
    <property type="entry name" value="HISTAMINE RECEPTOR-RELATED G-PROTEIN COUPLED RECEPTOR"/>
    <property type="match status" value="1"/>
</dbReference>
<dbReference type="Pfam" id="PF00001">
    <property type="entry name" value="7tm_1"/>
    <property type="match status" value="1"/>
</dbReference>
<keyword evidence="10" id="KW-1185">Reference proteome</keyword>
<evidence type="ECO:0000256" key="1">
    <source>
        <dbReference type="ARBA" id="ARBA00004651"/>
    </source>
</evidence>
<dbReference type="Gene3D" id="1.20.1070.10">
    <property type="entry name" value="Rhodopsin 7-helix transmembrane proteins"/>
    <property type="match status" value="1"/>
</dbReference>
<keyword evidence="3" id="KW-0812">Transmembrane</keyword>
<name>A0A8J1XYS8_OWEFU</name>
<keyword evidence="6" id="KW-0472">Membrane</keyword>
<dbReference type="InterPro" id="IPR050569">
    <property type="entry name" value="TAAR"/>
</dbReference>
<comment type="caution">
    <text evidence="9">The sequence shown here is derived from an EMBL/GenBank/DDBJ whole genome shotgun (WGS) entry which is preliminary data.</text>
</comment>
<dbReference type="InterPro" id="IPR017452">
    <property type="entry name" value="GPCR_Rhodpsn_7TM"/>
</dbReference>
<dbReference type="GO" id="GO:0004930">
    <property type="term" value="F:G protein-coupled receptor activity"/>
    <property type="evidence" value="ECO:0007669"/>
    <property type="project" value="UniProtKB-KW"/>
</dbReference>
<accession>A0A8J1XYS8</accession>
<evidence type="ECO:0000313" key="9">
    <source>
        <dbReference type="EMBL" id="CAH1794613.1"/>
    </source>
</evidence>
<evidence type="ECO:0000313" key="10">
    <source>
        <dbReference type="Proteomes" id="UP000749559"/>
    </source>
</evidence>
<reference evidence="9" key="1">
    <citation type="submission" date="2022-03" db="EMBL/GenBank/DDBJ databases">
        <authorList>
            <person name="Martin C."/>
        </authorList>
    </citation>
    <scope>NUCLEOTIDE SEQUENCE</scope>
</reference>
<evidence type="ECO:0000256" key="3">
    <source>
        <dbReference type="ARBA" id="ARBA00022692"/>
    </source>
</evidence>
<dbReference type="CDD" id="cd00637">
    <property type="entry name" value="7tm_classA_rhodopsin-like"/>
    <property type="match status" value="1"/>
</dbReference>
<dbReference type="OrthoDB" id="5963071at2759"/>
<proteinExistence type="predicted"/>
<dbReference type="AlphaFoldDB" id="A0A8J1XYS8"/>
<keyword evidence="2" id="KW-1003">Cell membrane</keyword>
<dbReference type="GO" id="GO:0005886">
    <property type="term" value="C:plasma membrane"/>
    <property type="evidence" value="ECO:0007669"/>
    <property type="project" value="UniProtKB-SubCell"/>
</dbReference>
<gene>
    <name evidence="9" type="ORF">OFUS_LOCUS19283</name>
</gene>
<evidence type="ECO:0000256" key="7">
    <source>
        <dbReference type="ARBA" id="ARBA00023170"/>
    </source>
</evidence>
<dbReference type="SUPFAM" id="SSF81321">
    <property type="entry name" value="Family A G protein-coupled receptor-like"/>
    <property type="match status" value="1"/>
</dbReference>
<keyword evidence="8" id="KW-0807">Transducer</keyword>
<dbReference type="PRINTS" id="PR00237">
    <property type="entry name" value="GPCRRHODOPSN"/>
</dbReference>
<evidence type="ECO:0000256" key="5">
    <source>
        <dbReference type="ARBA" id="ARBA00023040"/>
    </source>
</evidence>
<keyword evidence="5" id="KW-0297">G-protein coupled receptor</keyword>
<evidence type="ECO:0000256" key="2">
    <source>
        <dbReference type="ARBA" id="ARBA00022475"/>
    </source>
</evidence>